<gene>
    <name evidence="6" type="ORF">HK099_007102</name>
</gene>
<dbReference type="GO" id="GO:0005524">
    <property type="term" value="F:ATP binding"/>
    <property type="evidence" value="ECO:0007669"/>
    <property type="project" value="UniProtKB-KW"/>
</dbReference>
<dbReference type="Gene3D" id="1.10.150.300">
    <property type="entry name" value="TGS-like domain"/>
    <property type="match status" value="1"/>
</dbReference>
<dbReference type="InterPro" id="IPR041706">
    <property type="entry name" value="YchF_N"/>
</dbReference>
<dbReference type="Proteomes" id="UP001211065">
    <property type="component" value="Unassembled WGS sequence"/>
</dbReference>
<name>A0AAD5TXK6_9FUNG</name>
<feature type="non-terminal residue" evidence="6">
    <location>
        <position position="1"/>
    </location>
</feature>
<dbReference type="PROSITE" id="PS51880">
    <property type="entry name" value="TGS"/>
    <property type="match status" value="1"/>
</dbReference>
<protein>
    <recommendedName>
        <fullName evidence="3">Obg-like ATPase homolog</fullName>
    </recommendedName>
</protein>
<evidence type="ECO:0000256" key="1">
    <source>
        <dbReference type="ARBA" id="ARBA00022741"/>
    </source>
</evidence>
<keyword evidence="1" id="KW-0547">Nucleotide-binding</keyword>
<sequence length="376" mass="42312">GLVGLPNVGKSSLFNLLTEQSAAAENYPFCTIEPNESRCAVPDARYDYLCSLWKPPSCYPAYLQITDIAGLIKGASEGAGLGNAFLSHIQAVDGMFHIVRIFENSDVIHVDDEIDPIRDIKTINDELCKKDITFVENAMRNEEKAVKAGAGKYKLSPVFKETFAKMMEMLEQNIPIRNGEWTTEQVHIINEKTRLITTEPMIYLLNMTQADYIRKKNKWLGKIAAYVKENGGGSIIPFSVEFEQNLWNLREDPKKQEEWLKEVGATSALPKIVTQGYNVLNLIYYFTAGEKEVRCWTIPNGALAPQAAGVIHSDFERGFIKAEVAAYDDFKQYSEGEKSMAKVKAAGKYRQEGKTYVVKDGDIIYFQFNVTAPKKK</sequence>
<dbReference type="EMBL" id="JADGJW010000662">
    <property type="protein sequence ID" value="KAJ3213945.1"/>
    <property type="molecule type" value="Genomic_DNA"/>
</dbReference>
<dbReference type="InterPro" id="IPR006073">
    <property type="entry name" value="GTP-bd"/>
</dbReference>
<feature type="domain" description="TGS" evidence="5">
    <location>
        <begin position="281"/>
        <end position="368"/>
    </location>
</feature>
<dbReference type="SUPFAM" id="SSF52540">
    <property type="entry name" value="P-loop containing nucleoside triphosphate hydrolases"/>
    <property type="match status" value="1"/>
</dbReference>
<proteinExistence type="predicted"/>
<dbReference type="CDD" id="cd01900">
    <property type="entry name" value="YchF"/>
    <property type="match status" value="1"/>
</dbReference>
<dbReference type="FunFam" id="1.10.150.300:FF:000001">
    <property type="entry name" value="Ribosome-binding ATPase YchF"/>
    <property type="match status" value="1"/>
</dbReference>
<dbReference type="SUPFAM" id="SSF81271">
    <property type="entry name" value="TGS-like"/>
    <property type="match status" value="1"/>
</dbReference>
<dbReference type="InterPro" id="IPR012675">
    <property type="entry name" value="Beta-grasp_dom_sf"/>
</dbReference>
<keyword evidence="7" id="KW-1185">Reference proteome</keyword>
<dbReference type="NCBIfam" id="TIGR00092">
    <property type="entry name" value="redox-regulated ATPase YchF"/>
    <property type="match status" value="1"/>
</dbReference>
<dbReference type="PANTHER" id="PTHR23305:SF7">
    <property type="entry name" value="OBG-TYPE G DOMAIN-CONTAINING PROTEIN"/>
    <property type="match status" value="1"/>
</dbReference>
<dbReference type="InterPro" id="IPR023192">
    <property type="entry name" value="TGS-like_dom_sf"/>
</dbReference>
<evidence type="ECO:0000313" key="6">
    <source>
        <dbReference type="EMBL" id="KAJ3213945.1"/>
    </source>
</evidence>
<accession>A0AAD5TXK6</accession>
<feature type="domain" description="OBG-type G" evidence="4">
    <location>
        <begin position="1"/>
        <end position="258"/>
    </location>
</feature>
<reference evidence="6" key="1">
    <citation type="submission" date="2020-05" db="EMBL/GenBank/DDBJ databases">
        <title>Phylogenomic resolution of chytrid fungi.</title>
        <authorList>
            <person name="Stajich J.E."/>
            <person name="Amses K."/>
            <person name="Simmons R."/>
            <person name="Seto K."/>
            <person name="Myers J."/>
            <person name="Bonds A."/>
            <person name="Quandt C.A."/>
            <person name="Barry K."/>
            <person name="Liu P."/>
            <person name="Grigoriev I."/>
            <person name="Longcore J.E."/>
            <person name="James T.Y."/>
        </authorList>
    </citation>
    <scope>NUCLEOTIDE SEQUENCE</scope>
    <source>
        <strain evidence="6">JEL0476</strain>
    </source>
</reference>
<dbReference type="PIRSF" id="PIRSF006641">
    <property type="entry name" value="CHP00092"/>
    <property type="match status" value="1"/>
</dbReference>
<dbReference type="AlphaFoldDB" id="A0AAD5TXK6"/>
<dbReference type="PANTHER" id="PTHR23305">
    <property type="entry name" value="OBG GTPASE FAMILY"/>
    <property type="match status" value="1"/>
</dbReference>
<dbReference type="InterPro" id="IPR031167">
    <property type="entry name" value="G_OBG"/>
</dbReference>
<dbReference type="InterPro" id="IPR004095">
    <property type="entry name" value="TGS"/>
</dbReference>
<dbReference type="InterPro" id="IPR012676">
    <property type="entry name" value="TGS-like"/>
</dbReference>
<evidence type="ECO:0000313" key="7">
    <source>
        <dbReference type="Proteomes" id="UP001211065"/>
    </source>
</evidence>
<organism evidence="6 7">
    <name type="scientific">Clydaea vesicula</name>
    <dbReference type="NCBI Taxonomy" id="447962"/>
    <lineage>
        <taxon>Eukaryota</taxon>
        <taxon>Fungi</taxon>
        <taxon>Fungi incertae sedis</taxon>
        <taxon>Chytridiomycota</taxon>
        <taxon>Chytridiomycota incertae sedis</taxon>
        <taxon>Chytridiomycetes</taxon>
        <taxon>Lobulomycetales</taxon>
        <taxon>Lobulomycetaceae</taxon>
        <taxon>Clydaea</taxon>
    </lineage>
</organism>
<evidence type="ECO:0000259" key="4">
    <source>
        <dbReference type="PROSITE" id="PS51710"/>
    </source>
</evidence>
<dbReference type="PROSITE" id="PS51710">
    <property type="entry name" value="G_OBG"/>
    <property type="match status" value="1"/>
</dbReference>
<dbReference type="GO" id="GO:0016887">
    <property type="term" value="F:ATP hydrolysis activity"/>
    <property type="evidence" value="ECO:0007669"/>
    <property type="project" value="InterPro"/>
</dbReference>
<dbReference type="Gene3D" id="3.40.50.300">
    <property type="entry name" value="P-loop containing nucleotide triphosphate hydrolases"/>
    <property type="match status" value="1"/>
</dbReference>
<dbReference type="InterPro" id="IPR013029">
    <property type="entry name" value="YchF_C"/>
</dbReference>
<evidence type="ECO:0000256" key="2">
    <source>
        <dbReference type="ARBA" id="ARBA00022840"/>
    </source>
</evidence>
<dbReference type="GO" id="GO:0005737">
    <property type="term" value="C:cytoplasm"/>
    <property type="evidence" value="ECO:0007669"/>
    <property type="project" value="TreeGrafter"/>
</dbReference>
<dbReference type="InterPro" id="IPR027417">
    <property type="entry name" value="P-loop_NTPase"/>
</dbReference>
<dbReference type="Gene3D" id="3.10.20.30">
    <property type="match status" value="1"/>
</dbReference>
<dbReference type="PRINTS" id="PR00326">
    <property type="entry name" value="GTP1OBG"/>
</dbReference>
<dbReference type="CDD" id="cd04867">
    <property type="entry name" value="TGS_YchF_OLA1"/>
    <property type="match status" value="1"/>
</dbReference>
<dbReference type="GO" id="GO:0005525">
    <property type="term" value="F:GTP binding"/>
    <property type="evidence" value="ECO:0007669"/>
    <property type="project" value="InterPro"/>
</dbReference>
<dbReference type="Pfam" id="PF01926">
    <property type="entry name" value="MMR_HSR1"/>
    <property type="match status" value="1"/>
</dbReference>
<evidence type="ECO:0000259" key="5">
    <source>
        <dbReference type="PROSITE" id="PS51880"/>
    </source>
</evidence>
<comment type="caution">
    <text evidence="6">The sequence shown here is derived from an EMBL/GenBank/DDBJ whole genome shotgun (WGS) entry which is preliminary data.</text>
</comment>
<dbReference type="Pfam" id="PF06071">
    <property type="entry name" value="YchF-GTPase_C"/>
    <property type="match status" value="1"/>
</dbReference>
<evidence type="ECO:0000256" key="3">
    <source>
        <dbReference type="ARBA" id="ARBA00068719"/>
    </source>
</evidence>
<keyword evidence="2" id="KW-0067">ATP-binding</keyword>
<dbReference type="FunFam" id="3.10.20.30:FF:000001">
    <property type="entry name" value="Ribosome-binding ATPase YchF"/>
    <property type="match status" value="1"/>
</dbReference>
<dbReference type="InterPro" id="IPR004396">
    <property type="entry name" value="ATPase_YchF/OLA1"/>
</dbReference>